<evidence type="ECO:0000313" key="4">
    <source>
        <dbReference type="EMBL" id="MFC5830976.1"/>
    </source>
</evidence>
<keyword evidence="5" id="KW-1185">Reference proteome</keyword>
<dbReference type="InterPro" id="IPR011010">
    <property type="entry name" value="DNA_brk_join_enz"/>
</dbReference>
<reference evidence="5" key="1">
    <citation type="journal article" date="2019" name="Int. J. Syst. Evol. Microbiol.">
        <title>The Global Catalogue of Microorganisms (GCM) 10K type strain sequencing project: providing services to taxonomists for standard genome sequencing and annotation.</title>
        <authorList>
            <consortium name="The Broad Institute Genomics Platform"/>
            <consortium name="The Broad Institute Genome Sequencing Center for Infectious Disease"/>
            <person name="Wu L."/>
            <person name="Ma J."/>
        </authorList>
    </citation>
    <scope>NUCLEOTIDE SEQUENCE [LARGE SCALE GENOMIC DNA]</scope>
    <source>
        <strain evidence="5">CCUG 53903</strain>
    </source>
</reference>
<dbReference type="Gene3D" id="1.10.443.10">
    <property type="entry name" value="Intergrase catalytic core"/>
    <property type="match status" value="1"/>
</dbReference>
<feature type="region of interest" description="Disordered" evidence="2">
    <location>
        <begin position="45"/>
        <end position="68"/>
    </location>
</feature>
<dbReference type="Proteomes" id="UP001596058">
    <property type="component" value="Unassembled WGS sequence"/>
</dbReference>
<protein>
    <recommendedName>
        <fullName evidence="3">Tyr recombinase domain-containing protein</fullName>
    </recommendedName>
</protein>
<evidence type="ECO:0000313" key="5">
    <source>
        <dbReference type="Proteomes" id="UP001596058"/>
    </source>
</evidence>
<dbReference type="SUPFAM" id="SSF56349">
    <property type="entry name" value="DNA breaking-rejoining enzymes"/>
    <property type="match status" value="1"/>
</dbReference>
<dbReference type="InterPro" id="IPR013762">
    <property type="entry name" value="Integrase-like_cat_sf"/>
</dbReference>
<feature type="domain" description="Tyr recombinase" evidence="3">
    <location>
        <begin position="79"/>
        <end position="152"/>
    </location>
</feature>
<organism evidence="4 5">
    <name type="scientific">Nonomuraea insulae</name>
    <dbReference type="NCBI Taxonomy" id="1616787"/>
    <lineage>
        <taxon>Bacteria</taxon>
        <taxon>Bacillati</taxon>
        <taxon>Actinomycetota</taxon>
        <taxon>Actinomycetes</taxon>
        <taxon>Streptosporangiales</taxon>
        <taxon>Streptosporangiaceae</taxon>
        <taxon>Nonomuraea</taxon>
    </lineage>
</organism>
<accession>A0ABW1D1P4</accession>
<proteinExistence type="predicted"/>
<dbReference type="RefSeq" id="WP_379520457.1">
    <property type="nucleotide sequence ID" value="NZ_JBHSPA010000059.1"/>
</dbReference>
<sequence>MNLRTGKPTLAQGYAKRTVNHALSVVSGFYEFHGHRGHGPVINPVPSSPQRRRALSHLSPLEPKPVTGRARLRQKVPDRPPRAIPDRLWDELFEAMGCERDRALLEFSVSSGARAAELLGVTPEDVDWAGRQIFVISEGGSRIDLPLTACAA</sequence>
<evidence type="ECO:0000259" key="3">
    <source>
        <dbReference type="PROSITE" id="PS51898"/>
    </source>
</evidence>
<gene>
    <name evidence="4" type="ORF">ACFPZ3_44595</name>
</gene>
<comment type="caution">
    <text evidence="4">The sequence shown here is derived from an EMBL/GenBank/DDBJ whole genome shotgun (WGS) entry which is preliminary data.</text>
</comment>
<evidence type="ECO:0000256" key="1">
    <source>
        <dbReference type="ARBA" id="ARBA00023172"/>
    </source>
</evidence>
<dbReference type="EMBL" id="JBHSPA010000059">
    <property type="protein sequence ID" value="MFC5830976.1"/>
    <property type="molecule type" value="Genomic_DNA"/>
</dbReference>
<evidence type="ECO:0000256" key="2">
    <source>
        <dbReference type="SAM" id="MobiDB-lite"/>
    </source>
</evidence>
<dbReference type="InterPro" id="IPR002104">
    <property type="entry name" value="Integrase_catalytic"/>
</dbReference>
<keyword evidence="1" id="KW-0233">DNA recombination</keyword>
<dbReference type="PROSITE" id="PS51898">
    <property type="entry name" value="TYR_RECOMBINASE"/>
    <property type="match status" value="1"/>
</dbReference>
<name>A0ABW1D1P4_9ACTN</name>